<feature type="transmembrane region" description="Helical" evidence="6">
    <location>
        <begin position="376"/>
        <end position="406"/>
    </location>
</feature>
<feature type="transmembrane region" description="Helical" evidence="6">
    <location>
        <begin position="485"/>
        <end position="505"/>
    </location>
</feature>
<feature type="transmembrane region" description="Helical" evidence="6">
    <location>
        <begin position="460"/>
        <end position="479"/>
    </location>
</feature>
<keyword evidence="4 6" id="KW-1133">Transmembrane helix</keyword>
<evidence type="ECO:0000256" key="5">
    <source>
        <dbReference type="ARBA" id="ARBA00023136"/>
    </source>
</evidence>
<name>A0ABR7IRS7_9CLOT</name>
<dbReference type="RefSeq" id="WP_186996631.1">
    <property type="nucleotide sequence ID" value="NZ_JACOQK010000001.1"/>
</dbReference>
<proteinExistence type="predicted"/>
<dbReference type="EMBL" id="JACOQK010000001">
    <property type="protein sequence ID" value="MBC5787845.1"/>
    <property type="molecule type" value="Genomic_DNA"/>
</dbReference>
<dbReference type="InterPro" id="IPR018461">
    <property type="entry name" value="Na/H_Antiport_NhaC-like_C"/>
</dbReference>
<feature type="domain" description="Na+/H+ antiporter NhaC-like C-terminal" evidence="7">
    <location>
        <begin position="186"/>
        <end position="479"/>
    </location>
</feature>
<feature type="transmembrane region" description="Helical" evidence="6">
    <location>
        <begin position="297"/>
        <end position="314"/>
    </location>
</feature>
<feature type="transmembrane region" description="Helical" evidence="6">
    <location>
        <begin position="110"/>
        <end position="135"/>
    </location>
</feature>
<evidence type="ECO:0000256" key="6">
    <source>
        <dbReference type="SAM" id="Phobius"/>
    </source>
</evidence>
<keyword evidence="5 6" id="KW-0472">Membrane</keyword>
<organism evidence="8 9">
    <name type="scientific">Clostridium facile</name>
    <dbReference type="NCBI Taxonomy" id="2763035"/>
    <lineage>
        <taxon>Bacteria</taxon>
        <taxon>Bacillati</taxon>
        <taxon>Bacillota</taxon>
        <taxon>Clostridia</taxon>
        <taxon>Eubacteriales</taxon>
        <taxon>Clostridiaceae</taxon>
        <taxon>Clostridium</taxon>
    </lineage>
</organism>
<dbReference type="Pfam" id="PF03553">
    <property type="entry name" value="Na_H_antiporter"/>
    <property type="match status" value="1"/>
</dbReference>
<comment type="subcellular location">
    <subcellularLocation>
        <location evidence="1">Cell membrane</location>
        <topology evidence="1">Multi-pass membrane protein</topology>
    </subcellularLocation>
</comment>
<evidence type="ECO:0000256" key="4">
    <source>
        <dbReference type="ARBA" id="ARBA00022989"/>
    </source>
</evidence>
<accession>A0ABR7IRS7</accession>
<feature type="transmembrane region" description="Helical" evidence="6">
    <location>
        <begin position="196"/>
        <end position="215"/>
    </location>
</feature>
<dbReference type="PANTHER" id="PTHR43478:SF1">
    <property type="entry name" value="NA+_H+ ANTIPORTER NHAC-LIKE C-TERMINAL DOMAIN-CONTAINING PROTEIN"/>
    <property type="match status" value="1"/>
</dbReference>
<feature type="transmembrane region" description="Helical" evidence="6">
    <location>
        <begin position="32"/>
        <end position="50"/>
    </location>
</feature>
<dbReference type="Proteomes" id="UP000649151">
    <property type="component" value="Unassembled WGS sequence"/>
</dbReference>
<feature type="transmembrane region" description="Helical" evidence="6">
    <location>
        <begin position="70"/>
        <end position="89"/>
    </location>
</feature>
<evidence type="ECO:0000313" key="8">
    <source>
        <dbReference type="EMBL" id="MBC5787845.1"/>
    </source>
</evidence>
<reference evidence="8 9" key="1">
    <citation type="submission" date="2020-08" db="EMBL/GenBank/DDBJ databases">
        <title>Genome public.</title>
        <authorList>
            <person name="Liu C."/>
            <person name="Sun Q."/>
        </authorList>
    </citation>
    <scope>NUCLEOTIDE SEQUENCE [LARGE SCALE GENOMIC DNA]</scope>
    <source>
        <strain evidence="8 9">NSJ-27</strain>
    </source>
</reference>
<feature type="transmembrane region" description="Helical" evidence="6">
    <location>
        <begin position="335"/>
        <end position="356"/>
    </location>
</feature>
<evidence type="ECO:0000256" key="3">
    <source>
        <dbReference type="ARBA" id="ARBA00022692"/>
    </source>
</evidence>
<feature type="transmembrane region" description="Helical" evidence="6">
    <location>
        <begin position="255"/>
        <end position="277"/>
    </location>
</feature>
<evidence type="ECO:0000313" key="9">
    <source>
        <dbReference type="Proteomes" id="UP000649151"/>
    </source>
</evidence>
<sequence length="524" mass="55625">MEFQAISVGWLSILPPIIAIILALITKEVISSLLIGILSGSFIYVLHSGGNPVVGTVETSFKLMANRMDVQILLFLGLLGALVVVIGMAGGSRAYGQWASKKLKSKRSSLLATALLGACIFIDDYFNCLTVGTVMRPLTDKHGISRAKLAYIIDATAGPICIIAPISSWAVAVGSNLRITGEFESDLAAFVATIPYNLYAILSLIMIVMVCLFNLDFGSMAKAEFAAQQEDTGVVDNNLEEEYPVSTKGRVWDMLIPVLALIIFSVFAMLYNGGYWSGDPALHSIPAAFGNCNASEALVIGAFGALIIAFLLFIPRKIISFQNFMEGITKGVKSMVPAFIVLILAWTISGVCQDLLMTGDFVKDLVAASSIPSALIPAVVFLVAAFLSFAMGTAWGTFGILIPIIVPICSSIAPDLMVVSLSATLAGSVFGDHCSPISDTTILSSTGAGCKHIQHVSTQLPYAITVACCCLIGYLIAGFSKANVFLSLGSSLLLLIIAVILLHRFSSKQIAQLKAQQSDKSLKN</sequence>
<protein>
    <submittedName>
        <fullName evidence="8">Na+/H+ antiporter NhaC family protein</fullName>
    </submittedName>
</protein>
<keyword evidence="9" id="KW-1185">Reference proteome</keyword>
<keyword evidence="3 6" id="KW-0812">Transmembrane</keyword>
<keyword evidence="2" id="KW-1003">Cell membrane</keyword>
<feature type="transmembrane region" description="Helical" evidence="6">
    <location>
        <begin position="6"/>
        <end position="25"/>
    </location>
</feature>
<comment type="caution">
    <text evidence="8">The sequence shown here is derived from an EMBL/GenBank/DDBJ whole genome shotgun (WGS) entry which is preliminary data.</text>
</comment>
<gene>
    <name evidence="8" type="ORF">H8Z77_07415</name>
</gene>
<dbReference type="PANTHER" id="PTHR43478">
    <property type="entry name" value="NA+/H+ ANTIPORTER-RELATED"/>
    <property type="match status" value="1"/>
</dbReference>
<evidence type="ECO:0000256" key="2">
    <source>
        <dbReference type="ARBA" id="ARBA00022475"/>
    </source>
</evidence>
<evidence type="ECO:0000259" key="7">
    <source>
        <dbReference type="Pfam" id="PF03553"/>
    </source>
</evidence>
<evidence type="ECO:0000256" key="1">
    <source>
        <dbReference type="ARBA" id="ARBA00004651"/>
    </source>
</evidence>